<proteinExistence type="predicted"/>
<evidence type="ECO:0000313" key="1">
    <source>
        <dbReference type="EMBL" id="MBW97731.1"/>
    </source>
</evidence>
<sequence>MPIFLECGGMEACMENLAKDLGGITWVLSGKTSVCCETSRVCSSKTMYLVVHLRQWENYTFQVFICWTKGNKLR</sequence>
<dbReference type="EMBL" id="GGEC01017248">
    <property type="protein sequence ID" value="MBW97731.1"/>
    <property type="molecule type" value="Transcribed_RNA"/>
</dbReference>
<organism evidence="1">
    <name type="scientific">Rhizophora mucronata</name>
    <name type="common">Asiatic mangrove</name>
    <dbReference type="NCBI Taxonomy" id="61149"/>
    <lineage>
        <taxon>Eukaryota</taxon>
        <taxon>Viridiplantae</taxon>
        <taxon>Streptophyta</taxon>
        <taxon>Embryophyta</taxon>
        <taxon>Tracheophyta</taxon>
        <taxon>Spermatophyta</taxon>
        <taxon>Magnoliopsida</taxon>
        <taxon>eudicotyledons</taxon>
        <taxon>Gunneridae</taxon>
        <taxon>Pentapetalae</taxon>
        <taxon>rosids</taxon>
        <taxon>fabids</taxon>
        <taxon>Malpighiales</taxon>
        <taxon>Rhizophoraceae</taxon>
        <taxon>Rhizophora</taxon>
    </lineage>
</organism>
<accession>A0A2P2JW91</accession>
<name>A0A2P2JW91_RHIMU</name>
<reference evidence="1" key="1">
    <citation type="submission" date="2018-02" db="EMBL/GenBank/DDBJ databases">
        <title>Rhizophora mucronata_Transcriptome.</title>
        <authorList>
            <person name="Meera S.P."/>
            <person name="Sreeshan A."/>
            <person name="Augustine A."/>
        </authorList>
    </citation>
    <scope>NUCLEOTIDE SEQUENCE</scope>
    <source>
        <tissue evidence="1">Leaf</tissue>
    </source>
</reference>
<dbReference type="AlphaFoldDB" id="A0A2P2JW91"/>
<protein>
    <submittedName>
        <fullName evidence="1">Uncharacterized protein</fullName>
    </submittedName>
</protein>